<evidence type="ECO:0000313" key="3">
    <source>
        <dbReference type="Proteomes" id="UP001236014"/>
    </source>
</evidence>
<proteinExistence type="predicted"/>
<feature type="region of interest" description="Disordered" evidence="1">
    <location>
        <begin position="41"/>
        <end position="72"/>
    </location>
</feature>
<evidence type="ECO:0000313" key="2">
    <source>
        <dbReference type="EMBL" id="WIX75440.1"/>
    </source>
</evidence>
<dbReference type="KEGG" id="acab:QRX50_28445"/>
<keyword evidence="3" id="KW-1185">Reference proteome</keyword>
<dbReference type="Proteomes" id="UP001236014">
    <property type="component" value="Chromosome"/>
</dbReference>
<dbReference type="RefSeq" id="WP_285966212.1">
    <property type="nucleotide sequence ID" value="NZ_CP127294.1"/>
</dbReference>
<dbReference type="AlphaFoldDB" id="A0A9Y2I7Y9"/>
<gene>
    <name evidence="2" type="ORF">QRX50_28445</name>
</gene>
<accession>A0A9Y2I7Y9</accession>
<sequence length="72" mass="7506">MDSMDLTGIAEPHLSTVAAIVGYVRQGRFTEAEAQRMIDRVRARGPESPYGTVGSGLTTAAGENASPEPGNS</sequence>
<dbReference type="EMBL" id="CP127294">
    <property type="protein sequence ID" value="WIX75440.1"/>
    <property type="molecule type" value="Genomic_DNA"/>
</dbReference>
<evidence type="ECO:0000256" key="1">
    <source>
        <dbReference type="SAM" id="MobiDB-lite"/>
    </source>
</evidence>
<name>A0A9Y2I7Y9_9PSEU</name>
<reference evidence="2 3" key="1">
    <citation type="submission" date="2023-06" db="EMBL/GenBank/DDBJ databases">
        <authorList>
            <person name="Oyuntsetseg B."/>
            <person name="Kim S.B."/>
        </authorList>
    </citation>
    <scope>NUCLEOTIDE SEQUENCE [LARGE SCALE GENOMIC DNA]</scope>
    <source>
        <strain evidence="2 3">2-15</strain>
    </source>
</reference>
<organism evidence="2 3">
    <name type="scientific">Amycolatopsis carbonis</name>
    <dbReference type="NCBI Taxonomy" id="715471"/>
    <lineage>
        <taxon>Bacteria</taxon>
        <taxon>Bacillati</taxon>
        <taxon>Actinomycetota</taxon>
        <taxon>Actinomycetes</taxon>
        <taxon>Pseudonocardiales</taxon>
        <taxon>Pseudonocardiaceae</taxon>
        <taxon>Amycolatopsis</taxon>
    </lineage>
</organism>
<protein>
    <submittedName>
        <fullName evidence="2">Uncharacterized protein</fullName>
    </submittedName>
</protein>